<evidence type="ECO:0000256" key="4">
    <source>
        <dbReference type="RuleBase" id="RU000461"/>
    </source>
</evidence>
<dbReference type="InterPro" id="IPR002401">
    <property type="entry name" value="Cyt_P450_E_grp-I"/>
</dbReference>
<dbReference type="Proteomes" id="UP001473302">
    <property type="component" value="Unassembled WGS sequence"/>
</dbReference>
<comment type="caution">
    <text evidence="5">The sequence shown here is derived from an EMBL/GenBank/DDBJ whole genome shotgun (WGS) entry which is preliminary data.</text>
</comment>
<proteinExistence type="inferred from homology"/>
<keyword evidence="4" id="KW-0503">Monooxygenase</keyword>
<evidence type="ECO:0000256" key="1">
    <source>
        <dbReference type="ARBA" id="ARBA00022723"/>
    </source>
</evidence>
<dbReference type="PRINTS" id="PR00463">
    <property type="entry name" value="EP450I"/>
</dbReference>
<evidence type="ECO:0000313" key="6">
    <source>
        <dbReference type="Proteomes" id="UP001473302"/>
    </source>
</evidence>
<dbReference type="InterPro" id="IPR001128">
    <property type="entry name" value="Cyt_P450"/>
</dbReference>
<name>A0ABP9YXR0_9FUNG</name>
<sequence length="495" mass="56240">METYYKALLPYKFEKEKALPAIAVTLAILYASSKLISSSNKKPLKEIPMHRSAYPYVGHLLSLGKLPSKVIAEWHKELGPIIKIKMGAQTWVSIDNPRLAHQLLVINGSKTSSKPESYFSHTYSMGENAISPSQINIYIPSIENQARKLVDRLIETTKKESGVHPFTDLEFFSINTIFAIAFGRKFESVDDPDFKDLTGLIEEGLEYSGIEYDLATYLPIFSIYDFFTGARAKIRSFVKERRNPSFRKFVKEGLQRSDHNLVKYLNKGDFDLSEDDLTVVFNDIVGAGTDTIAVTLSWNIAIMVHHPQVQLKAQEEIDRFIKSNDRLPTINDKEELPYCFSVIKESMRYKPTVPFGLPHLVDKDVQLGEYLIEKGTVIITDMTNLQRNPEFYPDMPESFFPERFMNNLKPMQAAVNGKFEERDHFSFGWGRRICPGVSLAEAEIFAGFVSILSRCSIMPPDEGMPDINGFIHGGLTMMPLPFKAKFVERSDSLIK</sequence>
<keyword evidence="3 4" id="KW-0408">Iron</keyword>
<evidence type="ECO:0000256" key="2">
    <source>
        <dbReference type="ARBA" id="ARBA00023002"/>
    </source>
</evidence>
<gene>
    <name evidence="5" type="ORF">MFLAVUS_005101</name>
</gene>
<comment type="similarity">
    <text evidence="4">Belongs to the cytochrome P450 family.</text>
</comment>
<dbReference type="InterPro" id="IPR036396">
    <property type="entry name" value="Cyt_P450_sf"/>
</dbReference>
<evidence type="ECO:0000313" key="5">
    <source>
        <dbReference type="EMBL" id="GAA5811660.1"/>
    </source>
</evidence>
<dbReference type="PANTHER" id="PTHR46300">
    <property type="entry name" value="P450, PUTATIVE (EUROFUNG)-RELATED-RELATED"/>
    <property type="match status" value="1"/>
</dbReference>
<protein>
    <recommendedName>
        <fullName evidence="7">Cytochrome P450</fullName>
    </recommendedName>
</protein>
<keyword evidence="1 4" id="KW-0479">Metal-binding</keyword>
<dbReference type="InterPro" id="IPR050364">
    <property type="entry name" value="Cytochrome_P450_fung"/>
</dbReference>
<dbReference type="SUPFAM" id="SSF48264">
    <property type="entry name" value="Cytochrome P450"/>
    <property type="match status" value="1"/>
</dbReference>
<dbReference type="Gene3D" id="1.10.630.10">
    <property type="entry name" value="Cytochrome P450"/>
    <property type="match status" value="1"/>
</dbReference>
<keyword evidence="2 4" id="KW-0560">Oxidoreductase</keyword>
<evidence type="ECO:0000256" key="3">
    <source>
        <dbReference type="ARBA" id="ARBA00023004"/>
    </source>
</evidence>
<dbReference type="PANTHER" id="PTHR46300:SF11">
    <property type="entry name" value="OXIDOREDUCTASE, PUTATIVE-RELATED"/>
    <property type="match status" value="1"/>
</dbReference>
<dbReference type="PRINTS" id="PR00385">
    <property type="entry name" value="P450"/>
</dbReference>
<organism evidence="5 6">
    <name type="scientific">Mucor flavus</name>
    <dbReference type="NCBI Taxonomy" id="439312"/>
    <lineage>
        <taxon>Eukaryota</taxon>
        <taxon>Fungi</taxon>
        <taxon>Fungi incertae sedis</taxon>
        <taxon>Mucoromycota</taxon>
        <taxon>Mucoromycotina</taxon>
        <taxon>Mucoromycetes</taxon>
        <taxon>Mucorales</taxon>
        <taxon>Mucorineae</taxon>
        <taxon>Mucoraceae</taxon>
        <taxon>Mucor</taxon>
    </lineage>
</organism>
<keyword evidence="6" id="KW-1185">Reference proteome</keyword>
<dbReference type="PROSITE" id="PS00086">
    <property type="entry name" value="CYTOCHROME_P450"/>
    <property type="match status" value="1"/>
</dbReference>
<accession>A0ABP9YXR0</accession>
<evidence type="ECO:0008006" key="7">
    <source>
        <dbReference type="Google" id="ProtNLM"/>
    </source>
</evidence>
<keyword evidence="4" id="KW-0349">Heme</keyword>
<dbReference type="Pfam" id="PF00067">
    <property type="entry name" value="p450"/>
    <property type="match status" value="1"/>
</dbReference>
<reference evidence="5 6" key="1">
    <citation type="submission" date="2024-04" db="EMBL/GenBank/DDBJ databases">
        <title>genome sequences of Mucor flavus KT1a and Helicostylum pulchrum KT1b strains isolated from the surface of a dry-aged beef.</title>
        <authorList>
            <person name="Toyotome T."/>
            <person name="Hosono M."/>
            <person name="Torimaru M."/>
            <person name="Fukuda K."/>
            <person name="Mikami N."/>
        </authorList>
    </citation>
    <scope>NUCLEOTIDE SEQUENCE [LARGE SCALE GENOMIC DNA]</scope>
    <source>
        <strain evidence="5 6">KT1a</strain>
    </source>
</reference>
<dbReference type="EMBL" id="BAABUK010000010">
    <property type="protein sequence ID" value="GAA5811660.1"/>
    <property type="molecule type" value="Genomic_DNA"/>
</dbReference>
<dbReference type="InterPro" id="IPR017972">
    <property type="entry name" value="Cyt_P450_CS"/>
</dbReference>